<organism evidence="1 2">
    <name type="scientific">Larkinella insperata</name>
    <dbReference type="NCBI Taxonomy" id="332158"/>
    <lineage>
        <taxon>Bacteria</taxon>
        <taxon>Pseudomonadati</taxon>
        <taxon>Bacteroidota</taxon>
        <taxon>Cytophagia</taxon>
        <taxon>Cytophagales</taxon>
        <taxon>Spirosomataceae</taxon>
        <taxon>Larkinella</taxon>
    </lineage>
</organism>
<accession>A0ABW3QDH2</accession>
<dbReference type="EMBL" id="JBHTLP010000021">
    <property type="protein sequence ID" value="MFD1144552.1"/>
    <property type="molecule type" value="Genomic_DNA"/>
</dbReference>
<gene>
    <name evidence="1" type="ORF">ACFQ4C_25720</name>
</gene>
<reference evidence="2" key="1">
    <citation type="journal article" date="2019" name="Int. J. Syst. Evol. Microbiol.">
        <title>The Global Catalogue of Microorganisms (GCM) 10K type strain sequencing project: providing services to taxonomists for standard genome sequencing and annotation.</title>
        <authorList>
            <consortium name="The Broad Institute Genomics Platform"/>
            <consortium name="The Broad Institute Genome Sequencing Center for Infectious Disease"/>
            <person name="Wu L."/>
            <person name="Ma J."/>
        </authorList>
    </citation>
    <scope>NUCLEOTIDE SEQUENCE [LARGE SCALE GENOMIC DNA]</scope>
    <source>
        <strain evidence="2">CCUG 55608</strain>
    </source>
</reference>
<dbReference type="RefSeq" id="WP_265988541.1">
    <property type="nucleotide sequence ID" value="NZ_CP110973.1"/>
</dbReference>
<sequence>MKEFDLELTIKFTGAVLDDEVTLEEVFKVGGRWRFNSSKKRFEKSLPDYQIEDDSLSVALLIQGKNGAKADMTIKIDDKAEVPLSATITGGVGKNSIKIPV</sequence>
<comment type="caution">
    <text evidence="1">The sequence shown here is derived from an EMBL/GenBank/DDBJ whole genome shotgun (WGS) entry which is preliminary data.</text>
</comment>
<keyword evidence="2" id="KW-1185">Reference proteome</keyword>
<dbReference type="Proteomes" id="UP001597116">
    <property type="component" value="Unassembled WGS sequence"/>
</dbReference>
<name>A0ABW3QDH2_9BACT</name>
<evidence type="ECO:0000313" key="1">
    <source>
        <dbReference type="EMBL" id="MFD1144552.1"/>
    </source>
</evidence>
<evidence type="ECO:0000313" key="2">
    <source>
        <dbReference type="Proteomes" id="UP001597116"/>
    </source>
</evidence>
<proteinExistence type="predicted"/>
<protein>
    <submittedName>
        <fullName evidence="1">Uncharacterized protein</fullName>
    </submittedName>
</protein>